<dbReference type="AlphaFoldDB" id="A0A0U5BBI4"/>
<evidence type="ECO:0000256" key="1">
    <source>
        <dbReference type="ARBA" id="ARBA00006313"/>
    </source>
</evidence>
<keyword evidence="3" id="KW-1185">Reference proteome</keyword>
<organism evidence="2 3">
    <name type="scientific">Aneurinibacillus soli</name>
    <dbReference type="NCBI Taxonomy" id="1500254"/>
    <lineage>
        <taxon>Bacteria</taxon>
        <taxon>Bacillati</taxon>
        <taxon>Bacillota</taxon>
        <taxon>Bacilli</taxon>
        <taxon>Bacillales</taxon>
        <taxon>Paenibacillaceae</taxon>
        <taxon>Aneurinibacillus group</taxon>
        <taxon>Aneurinibacillus</taxon>
    </lineage>
</organism>
<dbReference type="SUPFAM" id="SSF56029">
    <property type="entry name" value="Monooxygenase (hydroxylase) regulatory protein"/>
    <property type="match status" value="1"/>
</dbReference>
<proteinExistence type="inferred from homology"/>
<dbReference type="Pfam" id="PF02406">
    <property type="entry name" value="MmoB_DmpM"/>
    <property type="match status" value="1"/>
</dbReference>
<dbReference type="EC" id="1.14.13.7" evidence="2"/>
<reference evidence="2 3" key="1">
    <citation type="submission" date="2015-12" db="EMBL/GenBank/DDBJ databases">
        <title>Genome sequence of Aneurinibacillus soli.</title>
        <authorList>
            <person name="Lee J.S."/>
            <person name="Lee K.C."/>
            <person name="Kim K.K."/>
            <person name="Lee B.W."/>
        </authorList>
    </citation>
    <scope>NUCLEOTIDE SEQUENCE [LARGE SCALE GENOMIC DNA]</scope>
    <source>
        <strain evidence="2 3">CB4</strain>
    </source>
</reference>
<dbReference type="RefSeq" id="WP_096466036.1">
    <property type="nucleotide sequence ID" value="NZ_AP017312.1"/>
</dbReference>
<dbReference type="GO" id="GO:0018662">
    <property type="term" value="F:phenol 2-monooxygenase activity"/>
    <property type="evidence" value="ECO:0007669"/>
    <property type="project" value="UniProtKB-EC"/>
</dbReference>
<evidence type="ECO:0000313" key="3">
    <source>
        <dbReference type="Proteomes" id="UP000217696"/>
    </source>
</evidence>
<keyword evidence="2" id="KW-0560">Oxidoreductase</keyword>
<dbReference type="KEGG" id="asoc:CB4_02442"/>
<evidence type="ECO:0000313" key="2">
    <source>
        <dbReference type="EMBL" id="BAU28268.1"/>
    </source>
</evidence>
<dbReference type="Gene3D" id="3.90.56.10">
    <property type="entry name" value="Monooxygenase component MmoB/DmpM"/>
    <property type="match status" value="1"/>
</dbReference>
<protein>
    <submittedName>
        <fullName evidence="2">Phenol hydroxylase P2 protein</fullName>
        <ecNumber evidence="2">1.14.13.7</ecNumber>
    </submittedName>
</protein>
<accession>A0A0U5BBI4</accession>
<gene>
    <name evidence="2" type="primary">dmpM</name>
    <name evidence="2" type="ORF">CB4_02442</name>
</gene>
<dbReference type="EMBL" id="AP017312">
    <property type="protein sequence ID" value="BAU28268.1"/>
    <property type="molecule type" value="Genomic_DNA"/>
</dbReference>
<dbReference type="Proteomes" id="UP000217696">
    <property type="component" value="Chromosome"/>
</dbReference>
<dbReference type="InterPro" id="IPR036889">
    <property type="entry name" value="mOase_MmoB_DmpM_sf"/>
</dbReference>
<dbReference type="OrthoDB" id="9805636at2"/>
<comment type="similarity">
    <text evidence="1">Belongs to the TmoD/XamoD family.</text>
</comment>
<dbReference type="InterPro" id="IPR003454">
    <property type="entry name" value="MOase_MmoB_DmpM"/>
</dbReference>
<name>A0A0U5BBI4_9BACL</name>
<sequence>MAVVGERSRYVGVDLTNGHVTDAVIESVEQDNPSAKITRFPGYAKVEAIEKLVINRETVEEALGEEWDTEDLQLIVTSYYGFIREWDDDQIIIQWDNV</sequence>